<dbReference type="InterPro" id="IPR005632">
    <property type="entry name" value="Chaperone_Skp"/>
</dbReference>
<keyword evidence="2 3" id="KW-0732">Signal</keyword>
<feature type="chain" id="PRO_5032732341" evidence="3">
    <location>
        <begin position="26"/>
        <end position="182"/>
    </location>
</feature>
<dbReference type="AlphaFoldDB" id="A0A832I3G6"/>
<accession>A0A832I3G6</accession>
<gene>
    <name evidence="4" type="ORF">ENR23_05575</name>
</gene>
<feature type="signal peptide" evidence="3">
    <location>
        <begin position="1"/>
        <end position="25"/>
    </location>
</feature>
<dbReference type="GO" id="GO:0051082">
    <property type="term" value="F:unfolded protein binding"/>
    <property type="evidence" value="ECO:0007669"/>
    <property type="project" value="InterPro"/>
</dbReference>
<dbReference type="PANTHER" id="PTHR35089">
    <property type="entry name" value="CHAPERONE PROTEIN SKP"/>
    <property type="match status" value="1"/>
</dbReference>
<proteinExistence type="inferred from homology"/>
<comment type="similarity">
    <text evidence="1">Belongs to the Skp family.</text>
</comment>
<organism evidence="4">
    <name type="scientific">Eiseniibacteriota bacterium</name>
    <dbReference type="NCBI Taxonomy" id="2212470"/>
    <lineage>
        <taxon>Bacteria</taxon>
        <taxon>Candidatus Eiseniibacteriota</taxon>
    </lineage>
</organism>
<evidence type="ECO:0000313" key="4">
    <source>
        <dbReference type="EMBL" id="HGZ42889.1"/>
    </source>
</evidence>
<dbReference type="PANTHER" id="PTHR35089:SF1">
    <property type="entry name" value="CHAPERONE PROTEIN SKP"/>
    <property type="match status" value="1"/>
</dbReference>
<dbReference type="Gene3D" id="3.30.910.20">
    <property type="entry name" value="Skp domain"/>
    <property type="match status" value="1"/>
</dbReference>
<sequence length="182" mass="19952">MTGARRIRIAAAALLTVLAAPSGGAAEAKIGYIDSARIFQEYKPAQEAQAAFDRQVQTWRAESAEKERVVSALRAEVRDQGPILSAVRRQEREEALQRAISEYERFVQDIWGPQGRAAQENERVTAEIVAQIRSAVEKVAGERDLDLVLDSAGGLIVYADRSLNLTDYVLAELANRAAGTTR</sequence>
<evidence type="ECO:0000256" key="1">
    <source>
        <dbReference type="ARBA" id="ARBA00009091"/>
    </source>
</evidence>
<name>A0A832I3G6_UNCEI</name>
<dbReference type="GO" id="GO:0005829">
    <property type="term" value="C:cytosol"/>
    <property type="evidence" value="ECO:0007669"/>
    <property type="project" value="TreeGrafter"/>
</dbReference>
<evidence type="ECO:0000256" key="3">
    <source>
        <dbReference type="SAM" id="SignalP"/>
    </source>
</evidence>
<dbReference type="SUPFAM" id="SSF111384">
    <property type="entry name" value="OmpH-like"/>
    <property type="match status" value="1"/>
</dbReference>
<evidence type="ECO:0000256" key="2">
    <source>
        <dbReference type="ARBA" id="ARBA00022729"/>
    </source>
</evidence>
<comment type="caution">
    <text evidence="4">The sequence shown here is derived from an EMBL/GenBank/DDBJ whole genome shotgun (WGS) entry which is preliminary data.</text>
</comment>
<dbReference type="SMART" id="SM00935">
    <property type="entry name" value="OmpH"/>
    <property type="match status" value="1"/>
</dbReference>
<dbReference type="EMBL" id="DSQF01000012">
    <property type="protein sequence ID" value="HGZ42889.1"/>
    <property type="molecule type" value="Genomic_DNA"/>
</dbReference>
<dbReference type="GO" id="GO:0050821">
    <property type="term" value="P:protein stabilization"/>
    <property type="evidence" value="ECO:0007669"/>
    <property type="project" value="TreeGrafter"/>
</dbReference>
<reference evidence="4" key="1">
    <citation type="journal article" date="2020" name="mSystems">
        <title>Genome- and Community-Level Interaction Insights into Carbon Utilization and Element Cycling Functions of Hydrothermarchaeota in Hydrothermal Sediment.</title>
        <authorList>
            <person name="Zhou Z."/>
            <person name="Liu Y."/>
            <person name="Xu W."/>
            <person name="Pan J."/>
            <person name="Luo Z.H."/>
            <person name="Li M."/>
        </authorList>
    </citation>
    <scope>NUCLEOTIDE SEQUENCE [LARGE SCALE GENOMIC DNA]</scope>
    <source>
        <strain evidence="4">SpSt-381</strain>
    </source>
</reference>
<dbReference type="Pfam" id="PF03938">
    <property type="entry name" value="OmpH"/>
    <property type="match status" value="1"/>
</dbReference>
<dbReference type="InterPro" id="IPR024930">
    <property type="entry name" value="Skp_dom_sf"/>
</dbReference>
<protein>
    <submittedName>
        <fullName evidence="4">OmpH family outer membrane protein</fullName>
    </submittedName>
</protein>